<accession>A0ABY4YF68</accession>
<dbReference type="InterPro" id="IPR006016">
    <property type="entry name" value="UspA"/>
</dbReference>
<organism evidence="3 4">
    <name type="scientific">Ornithinimicrobium cryptoxanthini</name>
    <dbReference type="NCBI Taxonomy" id="2934161"/>
    <lineage>
        <taxon>Bacteria</taxon>
        <taxon>Bacillati</taxon>
        <taxon>Actinomycetota</taxon>
        <taxon>Actinomycetes</taxon>
        <taxon>Micrococcales</taxon>
        <taxon>Ornithinimicrobiaceae</taxon>
        <taxon>Ornithinimicrobium</taxon>
    </lineage>
</organism>
<keyword evidence="4" id="KW-1185">Reference proteome</keyword>
<dbReference type="SUPFAM" id="SSF52402">
    <property type="entry name" value="Adenine nucleotide alpha hydrolases-like"/>
    <property type="match status" value="1"/>
</dbReference>
<dbReference type="PRINTS" id="PR01438">
    <property type="entry name" value="UNVRSLSTRESS"/>
</dbReference>
<dbReference type="CDD" id="cd00293">
    <property type="entry name" value="USP-like"/>
    <property type="match status" value="1"/>
</dbReference>
<sequence>MPVAVAFNARPKGRSAILAAMEWARVHETSVLVLHVQDTGVTGTAGLPADDASVESVREQVAAITADLTDPSTPQWQVISLTSAGDVASALLEMVRAHDVDVLVVGSQKRSELGKYLAGRTVQRVLLDSPVPVLVVKSSPKA</sequence>
<evidence type="ECO:0000313" key="4">
    <source>
        <dbReference type="Proteomes" id="UP001056535"/>
    </source>
</evidence>
<evidence type="ECO:0000259" key="2">
    <source>
        <dbReference type="Pfam" id="PF00582"/>
    </source>
</evidence>
<dbReference type="EMBL" id="CP099490">
    <property type="protein sequence ID" value="USQ74900.1"/>
    <property type="molecule type" value="Genomic_DNA"/>
</dbReference>
<protein>
    <submittedName>
        <fullName evidence="3">Universal stress protein</fullName>
    </submittedName>
</protein>
<feature type="domain" description="UspA" evidence="2">
    <location>
        <begin position="3"/>
        <end position="137"/>
    </location>
</feature>
<dbReference type="PANTHER" id="PTHR46268">
    <property type="entry name" value="STRESS RESPONSE PROTEIN NHAX"/>
    <property type="match status" value="1"/>
</dbReference>
<dbReference type="InterPro" id="IPR006015">
    <property type="entry name" value="Universal_stress_UspA"/>
</dbReference>
<dbReference type="PANTHER" id="PTHR46268:SF15">
    <property type="entry name" value="UNIVERSAL STRESS PROTEIN HP_0031"/>
    <property type="match status" value="1"/>
</dbReference>
<comment type="similarity">
    <text evidence="1">Belongs to the universal stress protein A family.</text>
</comment>
<evidence type="ECO:0000313" key="3">
    <source>
        <dbReference type="EMBL" id="USQ74900.1"/>
    </source>
</evidence>
<dbReference type="Pfam" id="PF00582">
    <property type="entry name" value="Usp"/>
    <property type="match status" value="1"/>
</dbReference>
<reference evidence="3" key="1">
    <citation type="submission" date="2022-06" db="EMBL/GenBank/DDBJ databases">
        <title>Ornithinimicrobium JY.X270.</title>
        <authorList>
            <person name="Huang Y."/>
        </authorList>
    </citation>
    <scope>NUCLEOTIDE SEQUENCE</scope>
    <source>
        <strain evidence="3">JY.X270</strain>
    </source>
</reference>
<name>A0ABY4YF68_9MICO</name>
<dbReference type="Proteomes" id="UP001056535">
    <property type="component" value="Chromosome"/>
</dbReference>
<evidence type="ECO:0000256" key="1">
    <source>
        <dbReference type="ARBA" id="ARBA00008791"/>
    </source>
</evidence>
<dbReference type="RefSeq" id="WP_252618978.1">
    <property type="nucleotide sequence ID" value="NZ_CP099490.1"/>
</dbReference>
<dbReference type="Gene3D" id="3.40.50.620">
    <property type="entry name" value="HUPs"/>
    <property type="match status" value="1"/>
</dbReference>
<proteinExistence type="inferred from homology"/>
<dbReference type="InterPro" id="IPR014729">
    <property type="entry name" value="Rossmann-like_a/b/a_fold"/>
</dbReference>
<gene>
    <name evidence="3" type="ORF">NF557_09515</name>
</gene>